<dbReference type="PATRIC" id="fig|1496.1373.peg.2419"/>
<evidence type="ECO:0000313" key="3">
    <source>
        <dbReference type="EMBL" id="HBH2622241.1"/>
    </source>
</evidence>
<dbReference type="EMBL" id="LK933338">
    <property type="protein sequence ID" value="CDT68500.1"/>
    <property type="molecule type" value="Genomic_DNA"/>
</dbReference>
<reference evidence="3" key="4">
    <citation type="submission" date="2021-06" db="EMBL/GenBank/DDBJ databases">
        <authorList>
            <consortium name="NCBI Pathogen Detection Project"/>
        </authorList>
    </citation>
    <scope>NUCLEOTIDE SEQUENCE</scope>
    <source>
        <strain evidence="3">Clostridioides</strain>
    </source>
</reference>
<dbReference type="Proteomes" id="UP000189137">
    <property type="component" value="Unassembled WGS sequence"/>
</dbReference>
<reference evidence="2" key="1">
    <citation type="submission" date="2014-07" db="EMBL/GenBank/DDBJ databases">
        <authorList>
            <person name="Monot Marc"/>
        </authorList>
    </citation>
    <scope>NUCLEOTIDE SEQUENCE</scope>
    <source>
        <strain evidence="2">7032989</strain>
    </source>
</reference>
<sequence length="80" mass="9280">MEAARLIAMGQIKQAEKEISKLQGTKNNSSLMWWEAVKFASQNILQGLEHDIELEASTDFREFMITQEELERDRPIDVQI</sequence>
<gene>
    <name evidence="2" type="ORF">BN1095_640013</name>
    <name evidence="1" type="ORF">BN1096_1100001</name>
    <name evidence="3" type="ORF">KRQ00_004073</name>
    <name evidence="4" type="ORF">SAMEA3375112_03720</name>
</gene>
<evidence type="ECO:0000313" key="4">
    <source>
        <dbReference type="EMBL" id="SJT10830.1"/>
    </source>
</evidence>
<dbReference type="AlphaFoldDB" id="A0A031WL40"/>
<evidence type="ECO:0000313" key="1">
    <source>
        <dbReference type="EMBL" id="CDS82871.1"/>
    </source>
</evidence>
<evidence type="ECO:0000313" key="5">
    <source>
        <dbReference type="Proteomes" id="UP000189137"/>
    </source>
</evidence>
<accession>A0A031WL40</accession>
<dbReference type="EMBL" id="DAEQIJ010000049">
    <property type="protein sequence ID" value="HBH2622241.1"/>
    <property type="molecule type" value="Genomic_DNA"/>
</dbReference>
<name>A0A031WL40_CLODI</name>
<dbReference type="EMBL" id="LK932455">
    <property type="protein sequence ID" value="CDS82871.1"/>
    <property type="molecule type" value="Genomic_DNA"/>
</dbReference>
<reference evidence="3" key="3">
    <citation type="journal article" date="2018" name="Genome Biol.">
        <title>SKESA: strategic k-mer extension for scrupulous assemblies.</title>
        <authorList>
            <person name="Souvorov A."/>
            <person name="Agarwala R."/>
            <person name="Lipman D.J."/>
        </authorList>
    </citation>
    <scope>NUCLEOTIDE SEQUENCE</scope>
    <source>
        <strain evidence="3">Clostridioides</strain>
    </source>
</reference>
<reference evidence="4 5" key="2">
    <citation type="submission" date="2017-02" db="EMBL/GenBank/DDBJ databases">
        <authorList>
            <consortium name="Pathogen Informatics"/>
        </authorList>
    </citation>
    <scope>NUCLEOTIDE SEQUENCE [LARGE SCALE GENOMIC DNA]</scope>
    <source>
        <strain evidence="4 5">VRECD0157</strain>
    </source>
</reference>
<protein>
    <submittedName>
        <fullName evidence="2">Putative phage protein</fullName>
    </submittedName>
</protein>
<dbReference type="Proteomes" id="UP000879542">
    <property type="component" value="Unassembled WGS sequence"/>
</dbReference>
<evidence type="ECO:0000313" key="2">
    <source>
        <dbReference type="EMBL" id="CDT68500.1"/>
    </source>
</evidence>
<dbReference type="EMBL" id="FUPS01000016">
    <property type="protein sequence ID" value="SJT10830.1"/>
    <property type="molecule type" value="Genomic_DNA"/>
</dbReference>
<organism evidence="2">
    <name type="scientific">Clostridioides difficile</name>
    <name type="common">Peptoclostridium difficile</name>
    <dbReference type="NCBI Taxonomy" id="1496"/>
    <lineage>
        <taxon>Bacteria</taxon>
        <taxon>Bacillati</taxon>
        <taxon>Bacillota</taxon>
        <taxon>Clostridia</taxon>
        <taxon>Peptostreptococcales</taxon>
        <taxon>Peptostreptococcaceae</taxon>
        <taxon>Clostridioides</taxon>
    </lineage>
</organism>
<proteinExistence type="predicted"/>
<dbReference type="RefSeq" id="WP_021362433.1">
    <property type="nucleotide sequence ID" value="NZ_AP031492.1"/>
</dbReference>